<reference evidence="4" key="1">
    <citation type="submission" date="2020-09" db="EMBL/GenBank/DDBJ databases">
        <title>Pelobacter alkaliphilus sp. nov., a novel anaerobic arsenate-reducing bacterium from terrestrial mud volcano.</title>
        <authorList>
            <person name="Khomyakova M.A."/>
            <person name="Merkel A.Y."/>
            <person name="Slobodkin A.I."/>
        </authorList>
    </citation>
    <scope>NUCLEOTIDE SEQUENCE</scope>
    <source>
        <strain evidence="4">M08fum</strain>
    </source>
</reference>
<name>A0A8J6QST0_9BACT</name>
<feature type="coiled-coil region" evidence="3">
    <location>
        <begin position="383"/>
        <end position="433"/>
    </location>
</feature>
<accession>A0A8J6QST0</accession>
<feature type="signal peptide" evidence="2">
    <location>
        <begin position="1"/>
        <end position="24"/>
    </location>
</feature>
<dbReference type="RefSeq" id="WP_191156358.1">
    <property type="nucleotide sequence ID" value="NZ_JACWUN010000011.1"/>
</dbReference>
<keyword evidence="2" id="KW-1134">Transmembrane beta strand</keyword>
<dbReference type="AlphaFoldDB" id="A0A8J6QST0"/>
<dbReference type="Gene3D" id="1.20.1600.10">
    <property type="entry name" value="Outer membrane efflux proteins (OEP)"/>
    <property type="match status" value="1"/>
</dbReference>
<keyword evidence="2" id="KW-0732">Signal</keyword>
<evidence type="ECO:0000313" key="4">
    <source>
        <dbReference type="EMBL" id="MBD1401110.1"/>
    </source>
</evidence>
<dbReference type="Proteomes" id="UP000632828">
    <property type="component" value="Unassembled WGS sequence"/>
</dbReference>
<dbReference type="NCBIfam" id="TIGR01845">
    <property type="entry name" value="outer_NodT"/>
    <property type="match status" value="1"/>
</dbReference>
<keyword evidence="3" id="KW-0175">Coiled coil</keyword>
<dbReference type="EMBL" id="JACWUN010000011">
    <property type="protein sequence ID" value="MBD1401110.1"/>
    <property type="molecule type" value="Genomic_DNA"/>
</dbReference>
<feature type="chain" id="PRO_5035342620" evidence="2">
    <location>
        <begin position="25"/>
        <end position="466"/>
    </location>
</feature>
<dbReference type="Pfam" id="PF02321">
    <property type="entry name" value="OEP"/>
    <property type="match status" value="2"/>
</dbReference>
<keyword evidence="2" id="KW-0564">Palmitate</keyword>
<comment type="subcellular location">
    <subcellularLocation>
        <location evidence="2">Cell membrane</location>
        <topology evidence="2">Lipid-anchor</topology>
    </subcellularLocation>
</comment>
<sequence length="466" mass="51851">MRLVIVTLVGLMLMACSPLTPPPAAELTIPATYSIPVAAHGERVIEDWWLDVADPQLKELQAQLVRDNLNLRQAFLRLDQLEARQRTAQAGLFPTLTLNGGGRREQTVGQNGENQTSTGRLTLAAAYEIDLWQRLRHRTDAAELRLLVGEEEVRTLLLSLSARLAELYFIGVEQRAQLDLLKQRLDHNQELVRIIAERYQAGLAAAAELYQAQQNLAQMEAQIPLFEITLNQTSNAMALLLGQPPGHIRIERTDLPTLSNIIDIGLPASLLRRRPDVSAALLELDAADRELAAALADRLPRLDLSANIGRSVTRLSGGDVTGTFWSLALGLTQPLLDGGRLKAASDLQLAIRDEKQLAGQLTILTAIEEVESALLAEQGSFRREQLLEQQQEMNNQVLKIRTENYLLGLTDSLELLRSEMAQLDVRSQQLSNRRQLIGHRISLIRALGGHWLDDELPPRTAHHKTR</sequence>
<dbReference type="Gene3D" id="2.20.200.10">
    <property type="entry name" value="Outer membrane efflux proteins (OEP)"/>
    <property type="match status" value="1"/>
</dbReference>
<comment type="similarity">
    <text evidence="1 2">Belongs to the outer membrane factor (OMF) (TC 1.B.17) family.</text>
</comment>
<gene>
    <name evidence="4" type="ORF">ICT70_10525</name>
</gene>
<dbReference type="PROSITE" id="PS51257">
    <property type="entry name" value="PROKAR_LIPOPROTEIN"/>
    <property type="match status" value="1"/>
</dbReference>
<keyword evidence="5" id="KW-1185">Reference proteome</keyword>
<comment type="caution">
    <text evidence="4">The sequence shown here is derived from an EMBL/GenBank/DDBJ whole genome shotgun (WGS) entry which is preliminary data.</text>
</comment>
<keyword evidence="2" id="KW-0812">Transmembrane</keyword>
<dbReference type="InterPro" id="IPR003423">
    <property type="entry name" value="OMP_efflux"/>
</dbReference>
<dbReference type="SUPFAM" id="SSF56954">
    <property type="entry name" value="Outer membrane efflux proteins (OEP)"/>
    <property type="match status" value="1"/>
</dbReference>
<keyword evidence="2" id="KW-0449">Lipoprotein</keyword>
<evidence type="ECO:0000256" key="1">
    <source>
        <dbReference type="ARBA" id="ARBA00007613"/>
    </source>
</evidence>
<organism evidence="4 5">
    <name type="scientific">Pelovirga terrestris</name>
    <dbReference type="NCBI Taxonomy" id="2771352"/>
    <lineage>
        <taxon>Bacteria</taxon>
        <taxon>Pseudomonadati</taxon>
        <taxon>Thermodesulfobacteriota</taxon>
        <taxon>Desulfuromonadia</taxon>
        <taxon>Geobacterales</taxon>
        <taxon>Geobacteraceae</taxon>
        <taxon>Pelovirga</taxon>
    </lineage>
</organism>
<evidence type="ECO:0000256" key="3">
    <source>
        <dbReference type="SAM" id="Coils"/>
    </source>
</evidence>
<keyword evidence="2" id="KW-0472">Membrane</keyword>
<evidence type="ECO:0000313" key="5">
    <source>
        <dbReference type="Proteomes" id="UP000632828"/>
    </source>
</evidence>
<dbReference type="PANTHER" id="PTHR30203">
    <property type="entry name" value="OUTER MEMBRANE CATION EFFLUX PROTEIN"/>
    <property type="match status" value="1"/>
</dbReference>
<evidence type="ECO:0000256" key="2">
    <source>
        <dbReference type="RuleBase" id="RU362097"/>
    </source>
</evidence>
<dbReference type="GO" id="GO:0015562">
    <property type="term" value="F:efflux transmembrane transporter activity"/>
    <property type="evidence" value="ECO:0007669"/>
    <property type="project" value="InterPro"/>
</dbReference>
<dbReference type="GO" id="GO:0005886">
    <property type="term" value="C:plasma membrane"/>
    <property type="evidence" value="ECO:0007669"/>
    <property type="project" value="UniProtKB-SubCell"/>
</dbReference>
<protein>
    <submittedName>
        <fullName evidence="4">Efflux transporter outer membrane subunit</fullName>
    </submittedName>
</protein>
<proteinExistence type="inferred from homology"/>
<dbReference type="InterPro" id="IPR010131">
    <property type="entry name" value="MdtP/NodT-like"/>
</dbReference>